<dbReference type="Proteomes" id="UP000672097">
    <property type="component" value="Unassembled WGS sequence"/>
</dbReference>
<accession>A0ABS5DTD4</accession>
<sequence>MNEDSKAVCLAVLAKAPVPGLAKTRLIPALGAVGAARLQRRFTQRTLRTALRSGLGPVALWCAPQVQHRFFQALRRSGVPLALHAQPEGDLGLRMLTALQAGCMHGPTLLMGTDCPALSAAHLKTAAQALQEGADVVCQPAEDGGYVLIGMRQPQPLLFTDMPWSTAEVMPQTRARAQAAGLRLHELPPLWDVDNPEDLPRWHTLFESET</sequence>
<gene>
    <name evidence="1" type="ORF">KAK11_03605</name>
</gene>
<protein>
    <submittedName>
        <fullName evidence="1">TIGR04282 family arsenosugar biosynthesis glycosyltransferase</fullName>
    </submittedName>
</protein>
<dbReference type="Gene3D" id="3.90.550.10">
    <property type="entry name" value="Spore Coat Polysaccharide Biosynthesis Protein SpsA, Chain A"/>
    <property type="match status" value="1"/>
</dbReference>
<dbReference type="InterPro" id="IPR018641">
    <property type="entry name" value="Trfase_1_rSAM/seldom-assoc"/>
</dbReference>
<name>A0ABS5DTD4_9BURK</name>
<keyword evidence="2" id="KW-1185">Reference proteome</keyword>
<proteinExistence type="predicted"/>
<organism evidence="1 2">
    <name type="scientific">Ideonella paludis</name>
    <dbReference type="NCBI Taxonomy" id="1233411"/>
    <lineage>
        <taxon>Bacteria</taxon>
        <taxon>Pseudomonadati</taxon>
        <taxon>Pseudomonadota</taxon>
        <taxon>Betaproteobacteria</taxon>
        <taxon>Burkholderiales</taxon>
        <taxon>Sphaerotilaceae</taxon>
        <taxon>Ideonella</taxon>
    </lineage>
</organism>
<dbReference type="SUPFAM" id="SSF53448">
    <property type="entry name" value="Nucleotide-diphospho-sugar transferases"/>
    <property type="match status" value="1"/>
</dbReference>
<dbReference type="EMBL" id="JAGQDG010000001">
    <property type="protein sequence ID" value="MBQ0934403.1"/>
    <property type="molecule type" value="Genomic_DNA"/>
</dbReference>
<dbReference type="PANTHER" id="PTHR36529">
    <property type="entry name" value="SLL1095 PROTEIN"/>
    <property type="match status" value="1"/>
</dbReference>
<reference evidence="1 2" key="1">
    <citation type="submission" date="2021-04" db="EMBL/GenBank/DDBJ databases">
        <title>The genome sequence of type strain Ideonella paludis KCTC 32238.</title>
        <authorList>
            <person name="Liu Y."/>
        </authorList>
    </citation>
    <scope>NUCLEOTIDE SEQUENCE [LARGE SCALE GENOMIC DNA]</scope>
    <source>
        <strain evidence="1 2">KCTC 32238</strain>
    </source>
</reference>
<dbReference type="NCBIfam" id="TIGR04282">
    <property type="entry name" value="glyco_like_cofC"/>
    <property type="match status" value="1"/>
</dbReference>
<dbReference type="PANTHER" id="PTHR36529:SF1">
    <property type="entry name" value="GLYCOSYLTRANSFERASE"/>
    <property type="match status" value="1"/>
</dbReference>
<dbReference type="RefSeq" id="WP_210806220.1">
    <property type="nucleotide sequence ID" value="NZ_JAGQDG010000001.1"/>
</dbReference>
<evidence type="ECO:0000313" key="2">
    <source>
        <dbReference type="Proteomes" id="UP000672097"/>
    </source>
</evidence>
<dbReference type="InterPro" id="IPR029044">
    <property type="entry name" value="Nucleotide-diphossugar_trans"/>
</dbReference>
<evidence type="ECO:0000313" key="1">
    <source>
        <dbReference type="EMBL" id="MBQ0934403.1"/>
    </source>
</evidence>
<comment type="caution">
    <text evidence="1">The sequence shown here is derived from an EMBL/GenBank/DDBJ whole genome shotgun (WGS) entry which is preliminary data.</text>
</comment>
<dbReference type="Pfam" id="PF09837">
    <property type="entry name" value="DUF2064"/>
    <property type="match status" value="1"/>
</dbReference>